<evidence type="ECO:0000313" key="5">
    <source>
        <dbReference type="Proteomes" id="UP000321927"/>
    </source>
</evidence>
<dbReference type="EMBL" id="QKZU01000018">
    <property type="protein sequence ID" value="PZX51545.1"/>
    <property type="molecule type" value="Genomic_DNA"/>
</dbReference>
<dbReference type="EMBL" id="VORV01000003">
    <property type="protein sequence ID" value="TXD78824.1"/>
    <property type="molecule type" value="Genomic_DNA"/>
</dbReference>
<proteinExistence type="predicted"/>
<dbReference type="Proteomes" id="UP000321927">
    <property type="component" value="Unassembled WGS sequence"/>
</dbReference>
<accession>A0A2W7RLI6</accession>
<comment type="caution">
    <text evidence="2">The sequence shown here is derived from an EMBL/GenBank/DDBJ whole genome shotgun (WGS) entry which is preliminary data.</text>
</comment>
<protein>
    <submittedName>
        <fullName evidence="3">Glutaredoxin</fullName>
    </submittedName>
    <submittedName>
        <fullName evidence="2">Thioredoxin-like protein</fullName>
    </submittedName>
</protein>
<dbReference type="OrthoDB" id="2080764at2"/>
<evidence type="ECO:0000313" key="4">
    <source>
        <dbReference type="Proteomes" id="UP000249115"/>
    </source>
</evidence>
<dbReference type="Pfam" id="PF13192">
    <property type="entry name" value="Thioredoxin_3"/>
    <property type="match status" value="1"/>
</dbReference>
<evidence type="ECO:0000313" key="3">
    <source>
        <dbReference type="EMBL" id="TXD78824.1"/>
    </source>
</evidence>
<dbReference type="AlphaFoldDB" id="A0A2W7RLI6"/>
<reference evidence="2 4" key="1">
    <citation type="submission" date="2018-06" db="EMBL/GenBank/DDBJ databases">
        <title>Genomic Encyclopedia of Archaeal and Bacterial Type Strains, Phase II (KMG-II): from individual species to whole genera.</title>
        <authorList>
            <person name="Goeker M."/>
        </authorList>
    </citation>
    <scope>NUCLEOTIDE SEQUENCE [LARGE SCALE GENOMIC DNA]</scope>
    <source>
        <strain evidence="2 4">DSM 22686</strain>
    </source>
</reference>
<evidence type="ECO:0000259" key="1">
    <source>
        <dbReference type="Pfam" id="PF13192"/>
    </source>
</evidence>
<sequence length="90" mass="9762">MKRQIEVFTAGCPVCEPVVKMVNEMACDSCEVTVYNTIEQCDSKVCVDKMKEYNITSLPAVVVNGKLLDCCKDRGVSKDELVAAGVGKAI</sequence>
<keyword evidence="5" id="KW-1185">Reference proteome</keyword>
<feature type="domain" description="Thioredoxin-like fold" evidence="1">
    <location>
        <begin position="4"/>
        <end position="67"/>
    </location>
</feature>
<reference evidence="3 5" key="2">
    <citation type="submission" date="2019-08" db="EMBL/GenBank/DDBJ databases">
        <title>Genome of Algoriphagus ratkowskyi IC026.</title>
        <authorList>
            <person name="Bowman J.P."/>
        </authorList>
    </citation>
    <scope>NUCLEOTIDE SEQUENCE [LARGE SCALE GENOMIC DNA]</scope>
    <source>
        <strain evidence="3 5">IC026</strain>
    </source>
</reference>
<dbReference type="SUPFAM" id="SSF52833">
    <property type="entry name" value="Thioredoxin-like"/>
    <property type="match status" value="1"/>
</dbReference>
<gene>
    <name evidence="3" type="ORF">ESW18_04695</name>
    <name evidence="2" type="ORF">LV84_03702</name>
</gene>
<dbReference type="Gene3D" id="3.40.30.10">
    <property type="entry name" value="Glutaredoxin"/>
    <property type="match status" value="1"/>
</dbReference>
<organism evidence="2 4">
    <name type="scientific">Algoriphagus ratkowskyi</name>
    <dbReference type="NCBI Taxonomy" id="57028"/>
    <lineage>
        <taxon>Bacteria</taxon>
        <taxon>Pseudomonadati</taxon>
        <taxon>Bacteroidota</taxon>
        <taxon>Cytophagia</taxon>
        <taxon>Cytophagales</taxon>
        <taxon>Cyclobacteriaceae</taxon>
        <taxon>Algoriphagus</taxon>
    </lineage>
</organism>
<dbReference type="Proteomes" id="UP000249115">
    <property type="component" value="Unassembled WGS sequence"/>
</dbReference>
<dbReference type="InterPro" id="IPR012336">
    <property type="entry name" value="Thioredoxin-like_fold"/>
</dbReference>
<dbReference type="RefSeq" id="WP_086498837.1">
    <property type="nucleotide sequence ID" value="NZ_MSSV01000002.1"/>
</dbReference>
<dbReference type="InterPro" id="IPR036249">
    <property type="entry name" value="Thioredoxin-like_sf"/>
</dbReference>
<evidence type="ECO:0000313" key="2">
    <source>
        <dbReference type="EMBL" id="PZX51545.1"/>
    </source>
</evidence>
<name>A0A2W7RLI6_9BACT</name>